<evidence type="ECO:0000313" key="3">
    <source>
        <dbReference type="EMBL" id="WNL49731.1"/>
    </source>
</evidence>
<dbReference type="Pfam" id="PF04480">
    <property type="entry name" value="DUF559"/>
    <property type="match status" value="1"/>
</dbReference>
<reference evidence="3" key="1">
    <citation type="submission" date="2023-07" db="EMBL/GenBank/DDBJ databases">
        <authorList>
            <person name="Xia Y."/>
        </authorList>
    </citation>
    <scope>NUCLEOTIDE SEQUENCE</scope>
    <source>
        <strain evidence="3">F</strain>
    </source>
</reference>
<dbReference type="InterPro" id="IPR025487">
    <property type="entry name" value="DUF4379"/>
</dbReference>
<dbReference type="EMBL" id="OR343188">
    <property type="protein sequence ID" value="WNL49731.1"/>
    <property type="molecule type" value="Genomic_DNA"/>
</dbReference>
<gene>
    <name evidence="3" type="ORF">MarFTMF_215</name>
</gene>
<protein>
    <submittedName>
        <fullName evidence="3">Restriction endonuclease</fullName>
    </submittedName>
</protein>
<feature type="domain" description="Treble clef zinc finger" evidence="2">
    <location>
        <begin position="104"/>
        <end position="156"/>
    </location>
</feature>
<sequence>MNCETRTRGRLCGEEGCKHCFKRSFASCDKAKYLAEGQENPLLLAKNSHKKFSFICGECGHSFETRVGDVSNGKFCPFCSNKQLCSSSDCEICFGKSFASSNKAEFWSSEKNKKNPREVFLKTAKKFWFECGVCSHLFDMSLLNASNDRFCPFCSNTKLCSSPECRTCFEKSFASSDKAKFWSVEKNKQNPREVFLNSKKKFWFECEKCRHSFEASLGHVSKGQFCPFCSNNKLCSSPKCKICFEKSFASHKKSEEWDVTKNKQQPREVFPNSNKKFWFVCKNCDHAFSVCLYSLREKNCPFCSEANGKLCRDMDCTFCFSRSFSSHKKSQFWSLSNEESPRSIRKFSDKMCTFVCEKGHSFSSKLNNISNGQWCPKCKNKTETKLFSFLEEHFKDPIRQFKVSWCKNPETDKFLPFDFCVSKTIIELDGAQHYKQISNWQSPELTQKSDRYKEEQANKNGYSVLRILQEDVWNDKIDWKSLLLEHIKDYETPIVKNLWEIIEEQQE</sequence>
<accession>A0AA96ES24</accession>
<dbReference type="Pfam" id="PF14311">
    <property type="entry name" value="DUF4379"/>
    <property type="match status" value="4"/>
</dbReference>
<dbReference type="InterPro" id="IPR007569">
    <property type="entry name" value="DUF559"/>
</dbReference>
<evidence type="ECO:0000259" key="1">
    <source>
        <dbReference type="Pfam" id="PF04480"/>
    </source>
</evidence>
<keyword evidence="3" id="KW-0255">Endonuclease</keyword>
<name>A0AA96ES24_9VIRU</name>
<feature type="domain" description="DUF559" evidence="1">
    <location>
        <begin position="416"/>
        <end position="476"/>
    </location>
</feature>
<evidence type="ECO:0000259" key="2">
    <source>
        <dbReference type="Pfam" id="PF14311"/>
    </source>
</evidence>
<feature type="domain" description="Treble clef zinc finger" evidence="2">
    <location>
        <begin position="255"/>
        <end position="305"/>
    </location>
</feature>
<keyword evidence="3" id="KW-0378">Hydrolase</keyword>
<organism evidence="3">
    <name type="scientific">Marseillevirus sp</name>
    <dbReference type="NCBI Taxonomy" id="2809551"/>
    <lineage>
        <taxon>Viruses</taxon>
        <taxon>Varidnaviria</taxon>
        <taxon>Bamfordvirae</taxon>
        <taxon>Nucleocytoviricota</taxon>
        <taxon>Megaviricetes</taxon>
        <taxon>Pimascovirales</taxon>
        <taxon>Pimascovirales incertae sedis</taxon>
        <taxon>Marseilleviridae</taxon>
        <taxon>Marseillevirus</taxon>
    </lineage>
</organism>
<proteinExistence type="predicted"/>
<feature type="domain" description="Treble clef zinc finger" evidence="2">
    <location>
        <begin position="179"/>
        <end position="231"/>
    </location>
</feature>
<keyword evidence="3" id="KW-0540">Nuclease</keyword>
<dbReference type="GO" id="GO:0004519">
    <property type="term" value="F:endonuclease activity"/>
    <property type="evidence" value="ECO:0007669"/>
    <property type="project" value="UniProtKB-KW"/>
</dbReference>
<feature type="domain" description="Treble clef zinc finger" evidence="2">
    <location>
        <begin position="41"/>
        <end position="82"/>
    </location>
</feature>
<dbReference type="Gene3D" id="3.40.960.10">
    <property type="entry name" value="VSR Endonuclease"/>
    <property type="match status" value="1"/>
</dbReference>